<gene>
    <name evidence="2" type="ORF">B0F90DRAFT_1804808</name>
</gene>
<accession>A0AAD4LRZ7</accession>
<keyword evidence="1" id="KW-0175">Coiled coil</keyword>
<evidence type="ECO:0000313" key="3">
    <source>
        <dbReference type="Proteomes" id="UP001203297"/>
    </source>
</evidence>
<keyword evidence="3" id="KW-1185">Reference proteome</keyword>
<proteinExistence type="predicted"/>
<organism evidence="2 3">
    <name type="scientific">Multifurca ochricompacta</name>
    <dbReference type="NCBI Taxonomy" id="376703"/>
    <lineage>
        <taxon>Eukaryota</taxon>
        <taxon>Fungi</taxon>
        <taxon>Dikarya</taxon>
        <taxon>Basidiomycota</taxon>
        <taxon>Agaricomycotina</taxon>
        <taxon>Agaricomycetes</taxon>
        <taxon>Russulales</taxon>
        <taxon>Russulaceae</taxon>
        <taxon>Multifurca</taxon>
    </lineage>
</organism>
<dbReference type="EMBL" id="WTXG01000528">
    <property type="protein sequence ID" value="KAI0288162.1"/>
    <property type="molecule type" value="Genomic_DNA"/>
</dbReference>
<dbReference type="Proteomes" id="UP001203297">
    <property type="component" value="Unassembled WGS sequence"/>
</dbReference>
<evidence type="ECO:0000313" key="2">
    <source>
        <dbReference type="EMBL" id="KAI0288162.1"/>
    </source>
</evidence>
<comment type="caution">
    <text evidence="2">The sequence shown here is derived from an EMBL/GenBank/DDBJ whole genome shotgun (WGS) entry which is preliminary data.</text>
</comment>
<sequence length="231" mass="26419">MRRVQSVRHYTRSSVPTIGTDDLGVLKEVPEESIEVTLRRQLLDKKRRMTNDRLNCHPFMQLQDQIQALQAQLAQRPPIEAIQELRKEYSNLELILQGTQRENERAMTELERGKQREKLLERELEKLAGSNWQANLEIPPAGITSPLSSRAATGLFSPPPRHMTSPPPVDNTPRPNVDATMAHVEQVRLLILGMEERLRAREEKLAKAIEKADQESHRFETLRKGALATNT</sequence>
<dbReference type="AlphaFoldDB" id="A0AAD4LRZ7"/>
<name>A0AAD4LRZ7_9AGAM</name>
<reference evidence="2" key="1">
    <citation type="journal article" date="2022" name="New Phytol.">
        <title>Evolutionary transition to the ectomycorrhizal habit in the genomes of a hyperdiverse lineage of mushroom-forming fungi.</title>
        <authorList>
            <person name="Looney B."/>
            <person name="Miyauchi S."/>
            <person name="Morin E."/>
            <person name="Drula E."/>
            <person name="Courty P.E."/>
            <person name="Kohler A."/>
            <person name="Kuo A."/>
            <person name="LaButti K."/>
            <person name="Pangilinan J."/>
            <person name="Lipzen A."/>
            <person name="Riley R."/>
            <person name="Andreopoulos W."/>
            <person name="He G."/>
            <person name="Johnson J."/>
            <person name="Nolan M."/>
            <person name="Tritt A."/>
            <person name="Barry K.W."/>
            <person name="Grigoriev I.V."/>
            <person name="Nagy L.G."/>
            <person name="Hibbett D."/>
            <person name="Henrissat B."/>
            <person name="Matheny P.B."/>
            <person name="Labbe J."/>
            <person name="Martin F.M."/>
        </authorList>
    </citation>
    <scope>NUCLEOTIDE SEQUENCE</scope>
    <source>
        <strain evidence="2">BPL690</strain>
    </source>
</reference>
<feature type="coiled-coil region" evidence="1">
    <location>
        <begin position="82"/>
        <end position="130"/>
    </location>
</feature>
<protein>
    <submittedName>
        <fullName evidence="2">Uncharacterized protein</fullName>
    </submittedName>
</protein>
<evidence type="ECO:0000256" key="1">
    <source>
        <dbReference type="SAM" id="Coils"/>
    </source>
</evidence>